<dbReference type="Pfam" id="PF12002">
    <property type="entry name" value="MgsA_C"/>
    <property type="match status" value="1"/>
</dbReference>
<dbReference type="GO" id="GO:0006261">
    <property type="term" value="P:DNA-templated DNA replication"/>
    <property type="evidence" value="ECO:0007669"/>
    <property type="project" value="TreeGrafter"/>
</dbReference>
<dbReference type="STRING" id="461836.A0A0L0DF85"/>
<dbReference type="InterPro" id="IPR032423">
    <property type="entry name" value="AAA_assoc_2"/>
</dbReference>
<keyword evidence="8" id="KW-0067">ATP-binding</keyword>
<dbReference type="SMART" id="SM00734">
    <property type="entry name" value="ZnF_Rad18"/>
    <property type="match status" value="1"/>
</dbReference>
<dbReference type="InterPro" id="IPR003593">
    <property type="entry name" value="AAA+_ATPase"/>
</dbReference>
<dbReference type="Gene3D" id="1.20.272.10">
    <property type="match status" value="1"/>
</dbReference>
<evidence type="ECO:0000259" key="12">
    <source>
        <dbReference type="SMART" id="SM00734"/>
    </source>
</evidence>
<evidence type="ECO:0000256" key="1">
    <source>
        <dbReference type="ARBA" id="ARBA00008959"/>
    </source>
</evidence>
<dbReference type="GO" id="GO:0003677">
    <property type="term" value="F:DNA binding"/>
    <property type="evidence" value="ECO:0007669"/>
    <property type="project" value="InterPro"/>
</dbReference>
<dbReference type="InterPro" id="IPR051314">
    <property type="entry name" value="AAA_ATPase_RarA/MGS1/WRNIP1"/>
</dbReference>
<sequence length="535" mass="56811">MSRFVACPVCATDVSIHDINAHLDAGCADPTTAALGSSPAAGSQTSPASQSSRPSGTGASGEGVARSLAYTAPGSKRLRNSAVVLDSGSSDDDEGLGRDDSTLAAPAAKRARGLGRKDRSEGGPAAPLAERVRPERLEDMRGQEKALAPGTLLATLIEQGKIPNLILWGPPGCGKTTLAHVIRTRVEGKMVFRKLSAVSANLKAVREELERARNTRRLTGKGTVLFLDEIHRFNKMQQDVFLPALESGLITLIGATTENPAFEINDALLSRTRIITFEKLSAEHVIAILRRALDAAPHGSGLAVTDDVLGTIAGLADGDARAALNALELAMDIEARGRSPGDALSLRAVKEAFQTRMVAFDRAGDEHYNVISALHKSLRGSDVDASLYWLGRQLAGGEKVEYIARRLIRFAAEDVGMADPQALAIAVSAFQASHLIGMPEADVVLAQAVVYLAKAPKSVAVYEAIKRVKETVARAPNDPVPIHLRNAPRKVLKDLGHGAGYVYPPHATRAEAASQSYLPDSLRGTMFFMPDPTPE</sequence>
<dbReference type="GO" id="GO:0016887">
    <property type="term" value="F:ATP hydrolysis activity"/>
    <property type="evidence" value="ECO:0007669"/>
    <property type="project" value="InterPro"/>
</dbReference>
<dbReference type="OMA" id="RIILSQC"/>
<dbReference type="SUPFAM" id="SSF48019">
    <property type="entry name" value="post-AAA+ oligomerization domain-like"/>
    <property type="match status" value="1"/>
</dbReference>
<dbReference type="SUPFAM" id="SSF52540">
    <property type="entry name" value="P-loop containing nucleoside triphosphate hydrolases"/>
    <property type="match status" value="1"/>
</dbReference>
<dbReference type="RefSeq" id="XP_013756592.1">
    <property type="nucleotide sequence ID" value="XM_013901138.1"/>
</dbReference>
<keyword evidence="5" id="KW-0227">DNA damage</keyword>
<gene>
    <name evidence="13" type="ORF">AMSG_07119</name>
</gene>
<keyword evidence="2" id="KW-0235">DNA replication</keyword>
<evidence type="ECO:0000256" key="4">
    <source>
        <dbReference type="ARBA" id="ARBA00022741"/>
    </source>
</evidence>
<evidence type="ECO:0000256" key="8">
    <source>
        <dbReference type="ARBA" id="ARBA00022840"/>
    </source>
</evidence>
<feature type="domain" description="AAA+ ATPase" evidence="11">
    <location>
        <begin position="161"/>
        <end position="282"/>
    </location>
</feature>
<keyword evidence="7" id="KW-0862">Zinc</keyword>
<dbReference type="FunFam" id="1.20.272.10:FF:000001">
    <property type="entry name" value="Putative AAA family ATPase"/>
    <property type="match status" value="1"/>
</dbReference>
<dbReference type="InterPro" id="IPR021886">
    <property type="entry name" value="MgsA_C"/>
</dbReference>
<proteinExistence type="inferred from homology"/>
<dbReference type="GO" id="GO:0005524">
    <property type="term" value="F:ATP binding"/>
    <property type="evidence" value="ECO:0007669"/>
    <property type="project" value="UniProtKB-KW"/>
</dbReference>
<feature type="compositionally biased region" description="Polar residues" evidence="10">
    <location>
        <begin position="40"/>
        <end position="57"/>
    </location>
</feature>
<keyword evidence="3" id="KW-0479">Metal-binding</keyword>
<dbReference type="GeneID" id="25566122"/>
<dbReference type="Gene3D" id="1.10.8.60">
    <property type="match status" value="1"/>
</dbReference>
<evidence type="ECO:0000259" key="11">
    <source>
        <dbReference type="SMART" id="SM00382"/>
    </source>
</evidence>
<dbReference type="Gene3D" id="1.10.3710.10">
    <property type="entry name" value="DNA polymerase III clamp loader subunits, C-terminal domain"/>
    <property type="match status" value="1"/>
</dbReference>
<dbReference type="Pfam" id="PF00004">
    <property type="entry name" value="AAA"/>
    <property type="match status" value="1"/>
</dbReference>
<protein>
    <submittedName>
        <fullName evidence="13">ATPase WRNIP1</fullName>
    </submittedName>
</protein>
<feature type="region of interest" description="Disordered" evidence="10">
    <location>
        <begin position="34"/>
        <end position="62"/>
    </location>
</feature>
<dbReference type="Gene3D" id="3.40.50.300">
    <property type="entry name" value="P-loop containing nucleotide triphosphate hydrolases"/>
    <property type="match status" value="1"/>
</dbReference>
<dbReference type="CDD" id="cd18139">
    <property type="entry name" value="HLD_clamp_RarA"/>
    <property type="match status" value="1"/>
</dbReference>
<evidence type="ECO:0000256" key="2">
    <source>
        <dbReference type="ARBA" id="ARBA00022705"/>
    </source>
</evidence>
<evidence type="ECO:0000256" key="5">
    <source>
        <dbReference type="ARBA" id="ARBA00022763"/>
    </source>
</evidence>
<dbReference type="InterPro" id="IPR008921">
    <property type="entry name" value="DNA_pol3_clamp-load_cplx_C"/>
</dbReference>
<dbReference type="OrthoDB" id="10265467at2759"/>
<dbReference type="InterPro" id="IPR003959">
    <property type="entry name" value="ATPase_AAA_core"/>
</dbReference>
<feature type="domain" description="UBZ4-type" evidence="12">
    <location>
        <begin position="4"/>
        <end position="28"/>
    </location>
</feature>
<name>A0A0L0DF85_THETB</name>
<dbReference type="InterPro" id="IPR027417">
    <property type="entry name" value="P-loop_NTPase"/>
</dbReference>
<dbReference type="FunFam" id="3.40.50.300:FF:000137">
    <property type="entry name" value="Replication-associated recombination protein A"/>
    <property type="match status" value="1"/>
</dbReference>
<dbReference type="GO" id="GO:0005634">
    <property type="term" value="C:nucleus"/>
    <property type="evidence" value="ECO:0007669"/>
    <property type="project" value="TreeGrafter"/>
</dbReference>
<accession>A0A0L0DF85</accession>
<dbReference type="GO" id="GO:0008047">
    <property type="term" value="F:enzyme activator activity"/>
    <property type="evidence" value="ECO:0007669"/>
    <property type="project" value="TreeGrafter"/>
</dbReference>
<keyword evidence="6" id="KW-0863">Zinc-finger</keyword>
<dbReference type="AlphaFoldDB" id="A0A0L0DF85"/>
<dbReference type="EMBL" id="GL349463">
    <property type="protein sequence ID" value="KNC50885.1"/>
    <property type="molecule type" value="Genomic_DNA"/>
</dbReference>
<dbReference type="SMART" id="SM00382">
    <property type="entry name" value="AAA"/>
    <property type="match status" value="1"/>
</dbReference>
<dbReference type="Pfam" id="PF16193">
    <property type="entry name" value="AAA_assoc_2"/>
    <property type="match status" value="1"/>
</dbReference>
<dbReference type="Proteomes" id="UP000054408">
    <property type="component" value="Unassembled WGS sequence"/>
</dbReference>
<keyword evidence="14" id="KW-1185">Reference proteome</keyword>
<keyword evidence="9" id="KW-0234">DNA repair</keyword>
<evidence type="ECO:0000313" key="13">
    <source>
        <dbReference type="EMBL" id="KNC50885.1"/>
    </source>
</evidence>
<reference evidence="13 14" key="1">
    <citation type="submission" date="2010-05" db="EMBL/GenBank/DDBJ databases">
        <title>The Genome Sequence of Thecamonas trahens ATCC 50062.</title>
        <authorList>
            <consortium name="The Broad Institute Genome Sequencing Platform"/>
            <person name="Russ C."/>
            <person name="Cuomo C."/>
            <person name="Shea T."/>
            <person name="Young S.K."/>
            <person name="Zeng Q."/>
            <person name="Koehrsen M."/>
            <person name="Haas B."/>
            <person name="Borodovsky M."/>
            <person name="Guigo R."/>
            <person name="Alvarado L."/>
            <person name="Berlin A."/>
            <person name="Bochicchio J."/>
            <person name="Borenstein D."/>
            <person name="Chapman S."/>
            <person name="Chen Z."/>
            <person name="Freedman E."/>
            <person name="Gellesch M."/>
            <person name="Goldberg J."/>
            <person name="Griggs A."/>
            <person name="Gujja S."/>
            <person name="Heilman E."/>
            <person name="Heiman D."/>
            <person name="Hepburn T."/>
            <person name="Howarth C."/>
            <person name="Jen D."/>
            <person name="Larson L."/>
            <person name="Mehta T."/>
            <person name="Park D."/>
            <person name="Pearson M."/>
            <person name="Roberts A."/>
            <person name="Saif S."/>
            <person name="Shenoy N."/>
            <person name="Sisk P."/>
            <person name="Stolte C."/>
            <person name="Sykes S."/>
            <person name="Thomson T."/>
            <person name="Walk T."/>
            <person name="White J."/>
            <person name="Yandava C."/>
            <person name="Burger G."/>
            <person name="Gray M.W."/>
            <person name="Holland P.W.H."/>
            <person name="King N."/>
            <person name="Lang F.B.F."/>
            <person name="Roger A.J."/>
            <person name="Ruiz-Trillo I."/>
            <person name="Lander E."/>
            <person name="Nusbaum C."/>
        </authorList>
    </citation>
    <scope>NUCLEOTIDE SEQUENCE [LARGE SCALE GENOMIC DNA]</scope>
    <source>
        <strain evidence="13 14">ATCC 50062</strain>
    </source>
</reference>
<dbReference type="CDD" id="cd00009">
    <property type="entry name" value="AAA"/>
    <property type="match status" value="1"/>
</dbReference>
<organism evidence="13 14">
    <name type="scientific">Thecamonas trahens ATCC 50062</name>
    <dbReference type="NCBI Taxonomy" id="461836"/>
    <lineage>
        <taxon>Eukaryota</taxon>
        <taxon>Apusozoa</taxon>
        <taxon>Apusomonadida</taxon>
        <taxon>Apusomonadidae</taxon>
        <taxon>Thecamonas</taxon>
    </lineage>
</organism>
<dbReference type="GO" id="GO:0000731">
    <property type="term" value="P:DNA synthesis involved in DNA repair"/>
    <property type="evidence" value="ECO:0007669"/>
    <property type="project" value="TreeGrafter"/>
</dbReference>
<feature type="region of interest" description="Disordered" evidence="10">
    <location>
        <begin position="81"/>
        <end position="133"/>
    </location>
</feature>
<evidence type="ECO:0000256" key="9">
    <source>
        <dbReference type="ARBA" id="ARBA00023204"/>
    </source>
</evidence>
<dbReference type="GO" id="GO:0008270">
    <property type="term" value="F:zinc ion binding"/>
    <property type="evidence" value="ECO:0007669"/>
    <property type="project" value="UniProtKB-KW"/>
</dbReference>
<dbReference type="PANTHER" id="PTHR13779">
    <property type="entry name" value="WERNER HELICASE-INTERACTING PROTEIN 1 FAMILY MEMBER"/>
    <property type="match status" value="1"/>
</dbReference>
<evidence type="ECO:0000313" key="14">
    <source>
        <dbReference type="Proteomes" id="UP000054408"/>
    </source>
</evidence>
<evidence type="ECO:0000256" key="10">
    <source>
        <dbReference type="SAM" id="MobiDB-lite"/>
    </source>
</evidence>
<comment type="similarity">
    <text evidence="1">Belongs to the AAA ATPase family. RarA/MGS1/WRNIP1 subfamily.</text>
</comment>
<keyword evidence="4" id="KW-0547">Nucleotide-binding</keyword>
<evidence type="ECO:0000256" key="7">
    <source>
        <dbReference type="ARBA" id="ARBA00022833"/>
    </source>
</evidence>
<dbReference type="InterPro" id="IPR006642">
    <property type="entry name" value="Rad18_UBZ4"/>
</dbReference>
<dbReference type="GO" id="GO:0017116">
    <property type="term" value="F:single-stranded DNA helicase activity"/>
    <property type="evidence" value="ECO:0007669"/>
    <property type="project" value="TreeGrafter"/>
</dbReference>
<dbReference type="PANTHER" id="PTHR13779:SF7">
    <property type="entry name" value="ATPASE WRNIP1"/>
    <property type="match status" value="1"/>
</dbReference>
<evidence type="ECO:0000256" key="3">
    <source>
        <dbReference type="ARBA" id="ARBA00022723"/>
    </source>
</evidence>
<dbReference type="eggNOG" id="KOG2028">
    <property type="taxonomic scope" value="Eukaryota"/>
</dbReference>
<evidence type="ECO:0000256" key="6">
    <source>
        <dbReference type="ARBA" id="ARBA00022771"/>
    </source>
</evidence>